<dbReference type="EMBL" id="AP021876">
    <property type="protein sequence ID" value="BBO81982.1"/>
    <property type="molecule type" value="Genomic_DNA"/>
</dbReference>
<evidence type="ECO:0000256" key="11">
    <source>
        <dbReference type="ARBA" id="ARBA00022759"/>
    </source>
</evidence>
<dbReference type="RefSeq" id="WP_155322547.1">
    <property type="nucleotide sequence ID" value="NZ_AP021876.1"/>
</dbReference>
<dbReference type="PROSITE" id="PS51975">
    <property type="entry name" value="RNASE_H_2"/>
    <property type="match status" value="1"/>
</dbReference>
<feature type="domain" description="RNase H type-2" evidence="17">
    <location>
        <begin position="18"/>
        <end position="207"/>
    </location>
</feature>
<evidence type="ECO:0000259" key="17">
    <source>
        <dbReference type="PROSITE" id="PS51975"/>
    </source>
</evidence>
<dbReference type="Gene3D" id="3.30.420.10">
    <property type="entry name" value="Ribonuclease H-like superfamily/Ribonuclease H"/>
    <property type="match status" value="1"/>
</dbReference>
<comment type="similarity">
    <text evidence="5 14 16">Belongs to the RNase HII family.</text>
</comment>
<comment type="cofactor">
    <cofactor evidence="14 15">
        <name>Mn(2+)</name>
        <dbReference type="ChEBI" id="CHEBI:29035"/>
    </cofactor>
    <cofactor evidence="14 15">
        <name>Mg(2+)</name>
        <dbReference type="ChEBI" id="CHEBI:18420"/>
    </cofactor>
    <text evidence="14 15">Manganese or magnesium. Binds 1 divalent metal ion per monomer in the absence of substrate. May bind a second metal ion after substrate binding.</text>
</comment>
<dbReference type="Proteomes" id="UP000425960">
    <property type="component" value="Chromosome"/>
</dbReference>
<dbReference type="GO" id="GO:0030145">
    <property type="term" value="F:manganese ion binding"/>
    <property type="evidence" value="ECO:0007669"/>
    <property type="project" value="UniProtKB-UniRule"/>
</dbReference>
<dbReference type="SUPFAM" id="SSF53098">
    <property type="entry name" value="Ribonuclease H-like"/>
    <property type="match status" value="1"/>
</dbReference>
<keyword evidence="11 14" id="KW-0255">Endonuclease</keyword>
<keyword evidence="10 14" id="KW-0479">Metal-binding</keyword>
<evidence type="ECO:0000256" key="10">
    <source>
        <dbReference type="ARBA" id="ARBA00022723"/>
    </source>
</evidence>
<sequence>MKSDLWAFEIEAWNTGHRCIAGIDEAGRGPLAGPVVSAAVILPENADLPGIDDSKKLTPARRNRLYDRLYGVARAIGVGVVDAAEIDRANILQATLRSMAMAVANLCPQPDCLLIDGIFPIATDLPQKTIKKGDSRSISIAAASIVAKVTRDRIMTQADLLFPEFGFSRHKGYPTQSHRAAIAQYGCSPIHRRTFKGVREHILKGSRHH</sequence>
<dbReference type="GO" id="GO:0043137">
    <property type="term" value="P:DNA replication, removal of RNA primer"/>
    <property type="evidence" value="ECO:0007669"/>
    <property type="project" value="TreeGrafter"/>
</dbReference>
<dbReference type="InterPro" id="IPR001352">
    <property type="entry name" value="RNase_HII/HIII"/>
</dbReference>
<keyword evidence="8 14" id="KW-0963">Cytoplasm</keyword>
<feature type="binding site" evidence="14 15">
    <location>
        <position position="24"/>
    </location>
    <ligand>
        <name>a divalent metal cation</name>
        <dbReference type="ChEBI" id="CHEBI:60240"/>
    </ligand>
</feature>
<name>A0A5K7ZIM8_9BACT</name>
<evidence type="ECO:0000313" key="19">
    <source>
        <dbReference type="Proteomes" id="UP000425960"/>
    </source>
</evidence>
<evidence type="ECO:0000256" key="7">
    <source>
        <dbReference type="ARBA" id="ARBA00019179"/>
    </source>
</evidence>
<dbReference type="GO" id="GO:0005737">
    <property type="term" value="C:cytoplasm"/>
    <property type="evidence" value="ECO:0007669"/>
    <property type="project" value="UniProtKB-SubCell"/>
</dbReference>
<dbReference type="Pfam" id="PF01351">
    <property type="entry name" value="RNase_HII"/>
    <property type="match status" value="1"/>
</dbReference>
<organism evidence="18 19">
    <name type="scientific">Desulfosarcina ovata subsp. sediminis</name>
    <dbReference type="NCBI Taxonomy" id="885957"/>
    <lineage>
        <taxon>Bacteria</taxon>
        <taxon>Pseudomonadati</taxon>
        <taxon>Thermodesulfobacteriota</taxon>
        <taxon>Desulfobacteria</taxon>
        <taxon>Desulfobacterales</taxon>
        <taxon>Desulfosarcinaceae</taxon>
        <taxon>Desulfosarcina</taxon>
    </lineage>
</organism>
<comment type="cofactor">
    <cofactor evidence="2">
        <name>Mg(2+)</name>
        <dbReference type="ChEBI" id="CHEBI:18420"/>
    </cofactor>
</comment>
<evidence type="ECO:0000256" key="12">
    <source>
        <dbReference type="ARBA" id="ARBA00022801"/>
    </source>
</evidence>
<evidence type="ECO:0000256" key="1">
    <source>
        <dbReference type="ARBA" id="ARBA00000077"/>
    </source>
</evidence>
<comment type="subcellular location">
    <subcellularLocation>
        <location evidence="4 14">Cytoplasm</location>
    </subcellularLocation>
</comment>
<dbReference type="KEGG" id="dov:DSCO28_25480"/>
<evidence type="ECO:0000256" key="9">
    <source>
        <dbReference type="ARBA" id="ARBA00022722"/>
    </source>
</evidence>
<dbReference type="InterPro" id="IPR024567">
    <property type="entry name" value="RNase_HII/HIII_dom"/>
</dbReference>
<evidence type="ECO:0000256" key="6">
    <source>
        <dbReference type="ARBA" id="ARBA00012180"/>
    </source>
</evidence>
<evidence type="ECO:0000256" key="15">
    <source>
        <dbReference type="PROSITE-ProRule" id="PRU01319"/>
    </source>
</evidence>
<dbReference type="GO" id="GO:0006298">
    <property type="term" value="P:mismatch repair"/>
    <property type="evidence" value="ECO:0007669"/>
    <property type="project" value="TreeGrafter"/>
</dbReference>
<dbReference type="NCBIfam" id="NF000595">
    <property type="entry name" value="PRK00015.1-3"/>
    <property type="match status" value="1"/>
</dbReference>
<dbReference type="EC" id="3.1.26.4" evidence="6 14"/>
<dbReference type="GO" id="GO:0003723">
    <property type="term" value="F:RNA binding"/>
    <property type="evidence" value="ECO:0007669"/>
    <property type="project" value="UniProtKB-UniRule"/>
</dbReference>
<proteinExistence type="inferred from homology"/>
<keyword evidence="9 14" id="KW-0540">Nuclease</keyword>
<dbReference type="PANTHER" id="PTHR10954">
    <property type="entry name" value="RIBONUCLEASE H2 SUBUNIT A"/>
    <property type="match status" value="1"/>
</dbReference>
<evidence type="ECO:0000256" key="13">
    <source>
        <dbReference type="ARBA" id="ARBA00023211"/>
    </source>
</evidence>
<dbReference type="InterPro" id="IPR012337">
    <property type="entry name" value="RNaseH-like_sf"/>
</dbReference>
<feature type="binding site" evidence="14 15">
    <location>
        <position position="25"/>
    </location>
    <ligand>
        <name>a divalent metal cation</name>
        <dbReference type="ChEBI" id="CHEBI:60240"/>
    </ligand>
</feature>
<gene>
    <name evidence="14 18" type="primary">rnhB</name>
    <name evidence="18" type="ORF">DSCO28_25480</name>
</gene>
<dbReference type="GO" id="GO:0004523">
    <property type="term" value="F:RNA-DNA hybrid ribonuclease activity"/>
    <property type="evidence" value="ECO:0007669"/>
    <property type="project" value="UniProtKB-UniRule"/>
</dbReference>
<evidence type="ECO:0000256" key="2">
    <source>
        <dbReference type="ARBA" id="ARBA00001946"/>
    </source>
</evidence>
<dbReference type="HAMAP" id="MF_00052_B">
    <property type="entry name" value="RNase_HII_B"/>
    <property type="match status" value="1"/>
</dbReference>
<evidence type="ECO:0000256" key="8">
    <source>
        <dbReference type="ARBA" id="ARBA00022490"/>
    </source>
</evidence>
<dbReference type="PANTHER" id="PTHR10954:SF18">
    <property type="entry name" value="RIBONUCLEASE HII"/>
    <property type="match status" value="1"/>
</dbReference>
<evidence type="ECO:0000256" key="14">
    <source>
        <dbReference type="HAMAP-Rule" id="MF_00052"/>
    </source>
</evidence>
<accession>A0A5K7ZIM8</accession>
<evidence type="ECO:0000256" key="5">
    <source>
        <dbReference type="ARBA" id="ARBA00007383"/>
    </source>
</evidence>
<comment type="function">
    <text evidence="3 14 16">Endonuclease that specifically degrades the RNA of RNA-DNA hybrids.</text>
</comment>
<dbReference type="FunFam" id="3.30.420.10:FF:000006">
    <property type="entry name" value="Ribonuclease HII"/>
    <property type="match status" value="1"/>
</dbReference>
<evidence type="ECO:0000256" key="3">
    <source>
        <dbReference type="ARBA" id="ARBA00004065"/>
    </source>
</evidence>
<protein>
    <recommendedName>
        <fullName evidence="7 14">Ribonuclease HII</fullName>
        <shortName evidence="14">RNase HII</shortName>
        <ecNumber evidence="6 14">3.1.26.4</ecNumber>
    </recommendedName>
</protein>
<dbReference type="InterPro" id="IPR036397">
    <property type="entry name" value="RNaseH_sf"/>
</dbReference>
<evidence type="ECO:0000256" key="16">
    <source>
        <dbReference type="RuleBase" id="RU003515"/>
    </source>
</evidence>
<dbReference type="GO" id="GO:0032299">
    <property type="term" value="C:ribonuclease H2 complex"/>
    <property type="evidence" value="ECO:0007669"/>
    <property type="project" value="TreeGrafter"/>
</dbReference>
<keyword evidence="13 14" id="KW-0464">Manganese</keyword>
<dbReference type="NCBIfam" id="NF000594">
    <property type="entry name" value="PRK00015.1-1"/>
    <property type="match status" value="1"/>
</dbReference>
<dbReference type="InterPro" id="IPR022898">
    <property type="entry name" value="RNase_HII"/>
</dbReference>
<dbReference type="CDD" id="cd07182">
    <property type="entry name" value="RNase_HII_bacteria_HII_like"/>
    <property type="match status" value="1"/>
</dbReference>
<feature type="binding site" evidence="14 15">
    <location>
        <position position="116"/>
    </location>
    <ligand>
        <name>a divalent metal cation</name>
        <dbReference type="ChEBI" id="CHEBI:60240"/>
    </ligand>
</feature>
<reference evidence="18 19" key="1">
    <citation type="submission" date="2019-11" db="EMBL/GenBank/DDBJ databases">
        <title>Comparative genomics of hydrocarbon-degrading Desulfosarcina strains.</title>
        <authorList>
            <person name="Watanabe M."/>
            <person name="Kojima H."/>
            <person name="Fukui M."/>
        </authorList>
    </citation>
    <scope>NUCLEOTIDE SEQUENCE [LARGE SCALE GENOMIC DNA]</scope>
    <source>
        <strain evidence="18 19">28bB2T</strain>
    </source>
</reference>
<evidence type="ECO:0000256" key="4">
    <source>
        <dbReference type="ARBA" id="ARBA00004496"/>
    </source>
</evidence>
<keyword evidence="12 14" id="KW-0378">Hydrolase</keyword>
<dbReference type="AlphaFoldDB" id="A0A5K7ZIM8"/>
<comment type="catalytic activity">
    <reaction evidence="1 14 15 16">
        <text>Endonucleolytic cleavage to 5'-phosphomonoester.</text>
        <dbReference type="EC" id="3.1.26.4"/>
    </reaction>
</comment>
<evidence type="ECO:0000313" key="18">
    <source>
        <dbReference type="EMBL" id="BBO81982.1"/>
    </source>
</evidence>